<comment type="caution">
    <text evidence="1">The sequence shown here is derived from an EMBL/GenBank/DDBJ whole genome shotgun (WGS) entry which is preliminary data.</text>
</comment>
<feature type="non-terminal residue" evidence="1">
    <location>
        <position position="287"/>
    </location>
</feature>
<protein>
    <submittedName>
        <fullName evidence="1">Uncharacterized protein</fullName>
    </submittedName>
</protein>
<evidence type="ECO:0000313" key="1">
    <source>
        <dbReference type="EMBL" id="CAK9062149.1"/>
    </source>
</evidence>
<proteinExistence type="predicted"/>
<evidence type="ECO:0000313" key="2">
    <source>
        <dbReference type="Proteomes" id="UP001642464"/>
    </source>
</evidence>
<gene>
    <name evidence="1" type="ORF">SCF082_LOCUS32437</name>
</gene>
<organism evidence="1 2">
    <name type="scientific">Durusdinium trenchii</name>
    <dbReference type="NCBI Taxonomy" id="1381693"/>
    <lineage>
        <taxon>Eukaryota</taxon>
        <taxon>Sar</taxon>
        <taxon>Alveolata</taxon>
        <taxon>Dinophyceae</taxon>
        <taxon>Suessiales</taxon>
        <taxon>Symbiodiniaceae</taxon>
        <taxon>Durusdinium</taxon>
    </lineage>
</organism>
<name>A0ABP0NH70_9DINO</name>
<accession>A0ABP0NH70</accession>
<dbReference type="Proteomes" id="UP001642464">
    <property type="component" value="Unassembled WGS sequence"/>
</dbReference>
<feature type="non-terminal residue" evidence="1">
    <location>
        <position position="1"/>
    </location>
</feature>
<sequence length="287" mass="30623">VDAASLPPPRPQADGEVDATLFCQALGPAFVHMLSEEQVQLDPVEEAARQRNAAILGLMREADLGQAQLHRGWSKAQGHSNATRSEWWLQHVAAGLARMGLGSVLQASDGQRCVKPTVLELSDSHTVALLQTHLQLSPDAVARSCTKHGSVKSDRPTLPAPATPAASASCHACRTASRSCHGCGPAAACHQQGTWNTDCVLLTFADPAGSGEVALTPAESADEGVLRTLHLTGGTDQLALNNLRNIFCMVARRAQTPTHLEAYMFLDQRVEAEESDILARLRELLHG</sequence>
<dbReference type="EMBL" id="CAXAMM010028088">
    <property type="protein sequence ID" value="CAK9062149.1"/>
    <property type="molecule type" value="Genomic_DNA"/>
</dbReference>
<keyword evidence="2" id="KW-1185">Reference proteome</keyword>
<reference evidence="1 2" key="1">
    <citation type="submission" date="2024-02" db="EMBL/GenBank/DDBJ databases">
        <authorList>
            <person name="Chen Y."/>
            <person name="Shah S."/>
            <person name="Dougan E. K."/>
            <person name="Thang M."/>
            <person name="Chan C."/>
        </authorList>
    </citation>
    <scope>NUCLEOTIDE SEQUENCE [LARGE SCALE GENOMIC DNA]</scope>
</reference>